<comment type="caution">
    <text evidence="1">The sequence shown here is derived from an EMBL/GenBank/DDBJ whole genome shotgun (WGS) entry which is preliminary data.</text>
</comment>
<protein>
    <submittedName>
        <fullName evidence="1">Uncharacterized protein</fullName>
    </submittedName>
</protein>
<dbReference type="AlphaFoldDB" id="A1ZEQ9"/>
<keyword evidence="2" id="KW-1185">Reference proteome</keyword>
<dbReference type="RefSeq" id="WP_002694156.1">
    <property type="nucleotide sequence ID" value="NZ_AAWS01000004.1"/>
</dbReference>
<accession>A1ZEQ9</accession>
<reference evidence="1 2" key="1">
    <citation type="submission" date="2007-01" db="EMBL/GenBank/DDBJ databases">
        <authorList>
            <person name="Haygood M."/>
            <person name="Podell S."/>
            <person name="Anderson C."/>
            <person name="Hopkinson B."/>
            <person name="Roe K."/>
            <person name="Barbeau K."/>
            <person name="Gaasterland T."/>
            <person name="Ferriera S."/>
            <person name="Johnson J."/>
            <person name="Kravitz S."/>
            <person name="Beeson K."/>
            <person name="Sutton G."/>
            <person name="Rogers Y.-H."/>
            <person name="Friedman R."/>
            <person name="Frazier M."/>
            <person name="Venter J.C."/>
        </authorList>
    </citation>
    <scope>NUCLEOTIDE SEQUENCE [LARGE SCALE GENOMIC DNA]</scope>
    <source>
        <strain evidence="1 2">ATCC 23134</strain>
    </source>
</reference>
<sequence>MTTIETKTTWTARNIWIKKWNKEAVFIEDRLDKYRSMWVPRTAIQNPQFKSKRDFGKDSIHYIYDVEINEEWWKANVRYRGFEFDTNNGHRKSWWS</sequence>
<organism evidence="1 2">
    <name type="scientific">Microscilla marina ATCC 23134</name>
    <dbReference type="NCBI Taxonomy" id="313606"/>
    <lineage>
        <taxon>Bacteria</taxon>
        <taxon>Pseudomonadati</taxon>
        <taxon>Bacteroidota</taxon>
        <taxon>Cytophagia</taxon>
        <taxon>Cytophagales</taxon>
        <taxon>Microscillaceae</taxon>
        <taxon>Microscilla</taxon>
    </lineage>
</organism>
<name>A1ZEQ9_MICM2</name>
<evidence type="ECO:0000313" key="2">
    <source>
        <dbReference type="Proteomes" id="UP000004095"/>
    </source>
</evidence>
<evidence type="ECO:0000313" key="1">
    <source>
        <dbReference type="EMBL" id="EAY31011.1"/>
    </source>
</evidence>
<dbReference type="EMBL" id="AAWS01000004">
    <property type="protein sequence ID" value="EAY31011.1"/>
    <property type="molecule type" value="Genomic_DNA"/>
</dbReference>
<proteinExistence type="predicted"/>
<dbReference type="Proteomes" id="UP000004095">
    <property type="component" value="Unassembled WGS sequence"/>
</dbReference>
<gene>
    <name evidence="1" type="ORF">M23134_07418</name>
</gene>